<dbReference type="PANTHER" id="PTHR43022">
    <property type="entry name" value="PROTEIN SMF"/>
    <property type="match status" value="1"/>
</dbReference>
<dbReference type="GO" id="GO:0009294">
    <property type="term" value="P:DNA-mediated transformation"/>
    <property type="evidence" value="ECO:0007669"/>
    <property type="project" value="InterPro"/>
</dbReference>
<evidence type="ECO:0000259" key="2">
    <source>
        <dbReference type="Pfam" id="PF02481"/>
    </source>
</evidence>
<dbReference type="SUPFAM" id="SSF102405">
    <property type="entry name" value="MCP/YpsA-like"/>
    <property type="match status" value="1"/>
</dbReference>
<reference evidence="3" key="1">
    <citation type="journal article" date="2021" name="PeerJ">
        <title>Extensive microbial diversity within the chicken gut microbiome revealed by metagenomics and culture.</title>
        <authorList>
            <person name="Gilroy R."/>
            <person name="Ravi A."/>
            <person name="Getino M."/>
            <person name="Pursley I."/>
            <person name="Horton D.L."/>
            <person name="Alikhan N.F."/>
            <person name="Baker D."/>
            <person name="Gharbi K."/>
            <person name="Hall N."/>
            <person name="Watson M."/>
            <person name="Adriaenssens E.M."/>
            <person name="Foster-Nyarko E."/>
            <person name="Jarju S."/>
            <person name="Secka A."/>
            <person name="Antonio M."/>
            <person name="Oren A."/>
            <person name="Chaudhuri R.R."/>
            <person name="La Ragione R."/>
            <person name="Hildebrand F."/>
            <person name="Pallen M.J."/>
        </authorList>
    </citation>
    <scope>NUCLEOTIDE SEQUENCE</scope>
    <source>
        <strain evidence="3">F6-6636</strain>
    </source>
</reference>
<comment type="similarity">
    <text evidence="1">Belongs to the DprA/Smf family.</text>
</comment>
<dbReference type="PANTHER" id="PTHR43022:SF1">
    <property type="entry name" value="PROTEIN SMF"/>
    <property type="match status" value="1"/>
</dbReference>
<sequence length="341" mass="38502">MDANDLDNLTILILALDQIKGVGPQTVLKVFSQVREPQRLLTDFGRFHMINIPVFKRILRAGQFNQQQWQEDIIQAHEIFDKTKAAGIDLINYQMPDYPLNMAVLKSFPLIIYTKGNRKLLNEPSVGFIGTRRPTTLGAKMAERMAAQFAEDSYVVVSGLSIGTNTAAHKGALETTGKTIAIVGHSLEQPIYPKENTALAEEILAKGGLIMSPFRYGTIVRRQFLAARDEWESGISDGLVVVETDQNGKTELALQHAFKQNRPVAMLDHGQCEQIDDPMQIEQAIGNQKYIQTQQALPLWSKESLRKFEEVMAKARQRRMLLNKRSQGVHYRPQPRNMSLF</sequence>
<accession>A0A948TKA4</accession>
<dbReference type="Proteomes" id="UP000777303">
    <property type="component" value="Unassembled WGS sequence"/>
</dbReference>
<dbReference type="AlphaFoldDB" id="A0A948TKA4"/>
<dbReference type="EMBL" id="JAHLFS010000064">
    <property type="protein sequence ID" value="MBU3852144.1"/>
    <property type="molecule type" value="Genomic_DNA"/>
</dbReference>
<evidence type="ECO:0000256" key="1">
    <source>
        <dbReference type="ARBA" id="ARBA00006525"/>
    </source>
</evidence>
<reference evidence="3" key="2">
    <citation type="submission" date="2021-04" db="EMBL/GenBank/DDBJ databases">
        <authorList>
            <person name="Gilroy R."/>
        </authorList>
    </citation>
    <scope>NUCLEOTIDE SEQUENCE</scope>
    <source>
        <strain evidence="3">F6-6636</strain>
    </source>
</reference>
<protein>
    <submittedName>
        <fullName evidence="3">DNA-protecting protein DprA</fullName>
    </submittedName>
</protein>
<evidence type="ECO:0000313" key="4">
    <source>
        <dbReference type="Proteomes" id="UP000777303"/>
    </source>
</evidence>
<name>A0A948TKA4_9LACO</name>
<dbReference type="Gene3D" id="3.40.50.450">
    <property type="match status" value="1"/>
</dbReference>
<dbReference type="Pfam" id="PF02481">
    <property type="entry name" value="DNA_processg_A"/>
    <property type="match status" value="1"/>
</dbReference>
<feature type="domain" description="Smf/DprA SLOG" evidence="2">
    <location>
        <begin position="91"/>
        <end position="304"/>
    </location>
</feature>
<gene>
    <name evidence="3" type="ORF">H9901_05545</name>
</gene>
<evidence type="ECO:0000313" key="3">
    <source>
        <dbReference type="EMBL" id="MBU3852144.1"/>
    </source>
</evidence>
<comment type="caution">
    <text evidence="3">The sequence shown here is derived from an EMBL/GenBank/DDBJ whole genome shotgun (WGS) entry which is preliminary data.</text>
</comment>
<dbReference type="InterPro" id="IPR003488">
    <property type="entry name" value="DprA"/>
</dbReference>
<proteinExistence type="inferred from homology"/>
<organism evidence="3 4">
    <name type="scientific">Candidatus Paralactobacillus gallistercoris</name>
    <dbReference type="NCBI Taxonomy" id="2838724"/>
    <lineage>
        <taxon>Bacteria</taxon>
        <taxon>Bacillati</taxon>
        <taxon>Bacillota</taxon>
        <taxon>Bacilli</taxon>
        <taxon>Lactobacillales</taxon>
        <taxon>Lactobacillaceae</taxon>
        <taxon>Lactobacillus</taxon>
    </lineage>
</organism>
<dbReference type="InterPro" id="IPR057666">
    <property type="entry name" value="DrpA_SLOG"/>
</dbReference>